<dbReference type="EMBL" id="JAPEIS010000001">
    <property type="protein sequence ID" value="KAJ8070715.1"/>
    <property type="molecule type" value="Genomic_DNA"/>
</dbReference>
<dbReference type="OrthoDB" id="3564648at2759"/>
<name>A0A9X0AXE4_9HELO</name>
<evidence type="ECO:0000256" key="1">
    <source>
        <dbReference type="SAM" id="MobiDB-lite"/>
    </source>
</evidence>
<feature type="compositionally biased region" description="Basic and acidic residues" evidence="1">
    <location>
        <begin position="100"/>
        <end position="130"/>
    </location>
</feature>
<gene>
    <name evidence="2" type="ORF">OCU04_001086</name>
</gene>
<dbReference type="AlphaFoldDB" id="A0A9X0AXE4"/>
<proteinExistence type="predicted"/>
<protein>
    <submittedName>
        <fullName evidence="2">Uncharacterized protein</fullName>
    </submittedName>
</protein>
<accession>A0A9X0AXE4</accession>
<comment type="caution">
    <text evidence="2">The sequence shown here is derived from an EMBL/GenBank/DDBJ whole genome shotgun (WGS) entry which is preliminary data.</text>
</comment>
<organism evidence="2 3">
    <name type="scientific">Sclerotinia nivalis</name>
    <dbReference type="NCBI Taxonomy" id="352851"/>
    <lineage>
        <taxon>Eukaryota</taxon>
        <taxon>Fungi</taxon>
        <taxon>Dikarya</taxon>
        <taxon>Ascomycota</taxon>
        <taxon>Pezizomycotina</taxon>
        <taxon>Leotiomycetes</taxon>
        <taxon>Helotiales</taxon>
        <taxon>Sclerotiniaceae</taxon>
        <taxon>Sclerotinia</taxon>
    </lineage>
</organism>
<sequence length="147" mass="16863">MADISQCHVCEKMYRDRMARYGCASSRSGPGSTVASTVTSRITLSNSTAHLEECILCLRPFCPQHKEREVKEVCEINHDTYYRRHPDIVGIFPSMVELERAPEQEKKREKRAQEQKIRDLETKEDVKVKQGDVNSEATGNEVSFFSH</sequence>
<evidence type="ECO:0000313" key="3">
    <source>
        <dbReference type="Proteomes" id="UP001152300"/>
    </source>
</evidence>
<evidence type="ECO:0000313" key="2">
    <source>
        <dbReference type="EMBL" id="KAJ8070715.1"/>
    </source>
</evidence>
<feature type="compositionally biased region" description="Polar residues" evidence="1">
    <location>
        <begin position="132"/>
        <end position="147"/>
    </location>
</feature>
<dbReference type="Proteomes" id="UP001152300">
    <property type="component" value="Unassembled WGS sequence"/>
</dbReference>
<feature type="region of interest" description="Disordered" evidence="1">
    <location>
        <begin position="100"/>
        <end position="147"/>
    </location>
</feature>
<reference evidence="2" key="1">
    <citation type="submission" date="2022-11" db="EMBL/GenBank/DDBJ databases">
        <title>Genome Resource of Sclerotinia nivalis Strain SnTB1, a Plant Pathogen Isolated from American Ginseng.</title>
        <authorList>
            <person name="Fan S."/>
        </authorList>
    </citation>
    <scope>NUCLEOTIDE SEQUENCE</scope>
    <source>
        <strain evidence="2">SnTB1</strain>
    </source>
</reference>
<keyword evidence="3" id="KW-1185">Reference proteome</keyword>